<proteinExistence type="predicted"/>
<feature type="region of interest" description="Disordered" evidence="1">
    <location>
        <begin position="189"/>
        <end position="224"/>
    </location>
</feature>
<reference evidence="2" key="3">
    <citation type="submission" date="2024-01" db="EMBL/GenBank/DDBJ databases">
        <authorList>
            <person name="Coelho M.A."/>
            <person name="David-Palma M."/>
            <person name="Shea T."/>
            <person name="Sun S."/>
            <person name="Cuomo C.A."/>
            <person name="Heitman J."/>
        </authorList>
    </citation>
    <scope>NUCLEOTIDE SEQUENCE</scope>
    <source>
        <strain evidence="2">CBS 7841</strain>
    </source>
</reference>
<dbReference type="EMBL" id="CP143786">
    <property type="protein sequence ID" value="WVN87486.1"/>
    <property type="molecule type" value="Genomic_DNA"/>
</dbReference>
<evidence type="ECO:0000256" key="1">
    <source>
        <dbReference type="SAM" id="MobiDB-lite"/>
    </source>
</evidence>
<dbReference type="GeneID" id="91086879"/>
<accession>A0A1E3IFU6</accession>
<feature type="region of interest" description="Disordered" evidence="1">
    <location>
        <begin position="430"/>
        <end position="473"/>
    </location>
</feature>
<reference evidence="2" key="1">
    <citation type="submission" date="2016-06" db="EMBL/GenBank/DDBJ databases">
        <authorList>
            <person name="Cuomo C."/>
            <person name="Litvintseva A."/>
            <person name="Heitman J."/>
            <person name="Chen Y."/>
            <person name="Sun S."/>
            <person name="Springer D."/>
            <person name="Dromer F."/>
            <person name="Young S."/>
            <person name="Zeng Q."/>
            <person name="Chapman S."/>
            <person name="Gujja S."/>
            <person name="Saif S."/>
            <person name="Birren B."/>
        </authorList>
    </citation>
    <scope>NUCLEOTIDE SEQUENCE</scope>
    <source>
        <strain evidence="2">CBS 7841</strain>
    </source>
</reference>
<feature type="region of interest" description="Disordered" evidence="1">
    <location>
        <begin position="67"/>
        <end position="102"/>
    </location>
</feature>
<dbReference type="KEGG" id="cdep:91086879"/>
<dbReference type="AlphaFoldDB" id="A0A1E3IFU6"/>
<reference evidence="2" key="2">
    <citation type="journal article" date="2022" name="Elife">
        <title>Obligate sexual reproduction of a homothallic fungus closely related to the Cryptococcus pathogenic species complex.</title>
        <authorList>
            <person name="Passer A.R."/>
            <person name="Clancey S.A."/>
            <person name="Shea T."/>
            <person name="David-Palma M."/>
            <person name="Averette A.F."/>
            <person name="Boekhout T."/>
            <person name="Porcel B.M."/>
            <person name="Nowrousian M."/>
            <person name="Cuomo C.A."/>
            <person name="Sun S."/>
            <person name="Heitman J."/>
            <person name="Coelho M.A."/>
        </authorList>
    </citation>
    <scope>NUCLEOTIDE SEQUENCE</scope>
    <source>
        <strain evidence="2">CBS 7841</strain>
    </source>
</reference>
<evidence type="ECO:0000313" key="2">
    <source>
        <dbReference type="EMBL" id="WVN87486.1"/>
    </source>
</evidence>
<gene>
    <name evidence="2" type="ORF">L203_102668</name>
</gene>
<evidence type="ECO:0000313" key="3">
    <source>
        <dbReference type="Proteomes" id="UP000094043"/>
    </source>
</evidence>
<feature type="compositionally biased region" description="Polar residues" evidence="1">
    <location>
        <begin position="209"/>
        <end position="224"/>
    </location>
</feature>
<organism evidence="2 3">
    <name type="scientific">Cryptococcus depauperatus CBS 7841</name>
    <dbReference type="NCBI Taxonomy" id="1295531"/>
    <lineage>
        <taxon>Eukaryota</taxon>
        <taxon>Fungi</taxon>
        <taxon>Dikarya</taxon>
        <taxon>Basidiomycota</taxon>
        <taxon>Agaricomycotina</taxon>
        <taxon>Tremellomycetes</taxon>
        <taxon>Tremellales</taxon>
        <taxon>Cryptococcaceae</taxon>
        <taxon>Cryptococcus</taxon>
    </lineage>
</organism>
<dbReference type="OrthoDB" id="2562784at2759"/>
<dbReference type="Proteomes" id="UP000094043">
    <property type="component" value="Chromosome 3"/>
</dbReference>
<name>A0A1E3IFU6_9TREE</name>
<feature type="compositionally biased region" description="Polar residues" evidence="1">
    <location>
        <begin position="73"/>
        <end position="83"/>
    </location>
</feature>
<keyword evidence="3" id="KW-1185">Reference proteome</keyword>
<dbReference type="VEuPathDB" id="FungiDB:L203_04036"/>
<sequence length="601" mass="65173">MSLLSMDPLLIAHPPTTFAPLDADDAEVPFESYCIVCDKRIVQAEGEARPAKEGKEKLKRRMAGGTIRVKNPDGTTTTRNANGKVTRPPLKRNPNTATRTATTGGIKAQPVVRAKTVDGCGASELQMVKKDSLGQSPSSAFVSSIYCSKECMEAEAGRSNEAYKNISRAMSFDFANTFHSPYDVLPATDTGKSPVIPPSPLLVSDNDTESSSSAGQQVDHNTSSSAPKIMDYFRFTKEDPDAAWHEVERQRRCSMQTASQRLMQSTDSLTSLWQPEAEMGRSFSGGGKMRSMTPFYSPDGEWKASDGRVSGMPIPVRGGPRSNLSHTSLAGSASFRQSHFPPEFGSAPSHTLGLLQSYASAFSHRSSCNTPSSFSQRGIISPDGGATLTVAPTNKRRGSGSSIARPLSGTIKARKPEPTWDSFGKEAVQAKNERAHRRSNESRTDATPVAMTRRRDRSVESVDGTPRQNLQRDGQSWKVKYIVPAGVERNSTIQSKRPLVASSLSTGYPPRGIVAPHPQPLLSTSIPLGSHTPTSRMLSRAATTAIPEMAGLQLEDKVVPAQSAQSVPRRIGFSWETTQGMMTYEIPGKLDKNQKGLFYFQ</sequence>
<dbReference type="RefSeq" id="XP_066068186.1">
    <property type="nucleotide sequence ID" value="XM_066212089.1"/>
</dbReference>
<protein>
    <submittedName>
        <fullName evidence="2">Uncharacterized protein</fullName>
    </submittedName>
</protein>
<feature type="compositionally biased region" description="Low complexity" evidence="1">
    <location>
        <begin position="92"/>
        <end position="102"/>
    </location>
</feature>